<dbReference type="Proteomes" id="UP001434883">
    <property type="component" value="Unassembled WGS sequence"/>
</dbReference>
<keyword evidence="2" id="KW-1185">Reference proteome</keyword>
<comment type="caution">
    <text evidence="1">The sequence shown here is derived from an EMBL/GenBank/DDBJ whole genome shotgun (WGS) entry which is preliminary data.</text>
</comment>
<evidence type="ECO:0000313" key="1">
    <source>
        <dbReference type="EMBL" id="MEQ2205173.1"/>
    </source>
</evidence>
<sequence length="91" mass="9959">VQKLEDVDLSFDADLQAEQHSVKVTHRAAVQQLGCLLLPVQVGSVVGCCQGRWPAAGRGRGNRRGWKSLCCRRSQGEPEEAQQALKTVTVF</sequence>
<organism evidence="1 2">
    <name type="scientific">Xenoophorus captivus</name>
    <dbReference type="NCBI Taxonomy" id="1517983"/>
    <lineage>
        <taxon>Eukaryota</taxon>
        <taxon>Metazoa</taxon>
        <taxon>Chordata</taxon>
        <taxon>Craniata</taxon>
        <taxon>Vertebrata</taxon>
        <taxon>Euteleostomi</taxon>
        <taxon>Actinopterygii</taxon>
        <taxon>Neopterygii</taxon>
        <taxon>Teleostei</taxon>
        <taxon>Neoteleostei</taxon>
        <taxon>Acanthomorphata</taxon>
        <taxon>Ovalentaria</taxon>
        <taxon>Atherinomorphae</taxon>
        <taxon>Cyprinodontiformes</taxon>
        <taxon>Goodeidae</taxon>
        <taxon>Xenoophorus</taxon>
    </lineage>
</organism>
<gene>
    <name evidence="1" type="ORF">XENOCAPTIV_027597</name>
</gene>
<name>A0ABV0RAI8_9TELE</name>
<protein>
    <submittedName>
        <fullName evidence="1">Uncharacterized protein</fullName>
    </submittedName>
</protein>
<accession>A0ABV0RAI8</accession>
<evidence type="ECO:0000313" key="2">
    <source>
        <dbReference type="Proteomes" id="UP001434883"/>
    </source>
</evidence>
<dbReference type="EMBL" id="JAHRIN010040833">
    <property type="protein sequence ID" value="MEQ2205173.1"/>
    <property type="molecule type" value="Genomic_DNA"/>
</dbReference>
<feature type="non-terminal residue" evidence="1">
    <location>
        <position position="1"/>
    </location>
</feature>
<reference evidence="1 2" key="1">
    <citation type="submission" date="2021-06" db="EMBL/GenBank/DDBJ databases">
        <authorList>
            <person name="Palmer J.M."/>
        </authorList>
    </citation>
    <scope>NUCLEOTIDE SEQUENCE [LARGE SCALE GENOMIC DNA]</scope>
    <source>
        <strain evidence="1 2">XC_2019</strain>
        <tissue evidence="1">Muscle</tissue>
    </source>
</reference>
<proteinExistence type="predicted"/>